<dbReference type="AlphaFoldDB" id="A0A126V1H6"/>
<dbReference type="EMBL" id="CP014327">
    <property type="protein sequence ID" value="AML52154.1"/>
    <property type="molecule type" value="Genomic_DNA"/>
</dbReference>
<dbReference type="STRING" id="1579316.RC74_13505"/>
<proteinExistence type="predicted"/>
<evidence type="ECO:0000313" key="1">
    <source>
        <dbReference type="EMBL" id="AML52154.1"/>
    </source>
</evidence>
<dbReference type="KEGG" id="hat:RC74_13505"/>
<protein>
    <submittedName>
        <fullName evidence="1">Uncharacterized protein</fullName>
    </submittedName>
</protein>
<gene>
    <name evidence="1" type="ORF">RC74_13505</name>
</gene>
<dbReference type="InterPro" id="IPR022028">
    <property type="entry name" value="DUF3604"/>
</dbReference>
<dbReference type="Pfam" id="PF12228">
    <property type="entry name" value="DUF3604"/>
    <property type="match status" value="1"/>
</dbReference>
<organism evidence="1 2">
    <name type="scientific">Falsihalocynthiibacter arcticus</name>
    <dbReference type="NCBI Taxonomy" id="1579316"/>
    <lineage>
        <taxon>Bacteria</taxon>
        <taxon>Pseudomonadati</taxon>
        <taxon>Pseudomonadota</taxon>
        <taxon>Alphaproteobacteria</taxon>
        <taxon>Rhodobacterales</taxon>
        <taxon>Roseobacteraceae</taxon>
        <taxon>Falsihalocynthiibacter</taxon>
    </lineage>
</organism>
<name>A0A126V1H6_9RHOB</name>
<dbReference type="Proteomes" id="UP000070371">
    <property type="component" value="Chromosome"/>
</dbReference>
<evidence type="ECO:0000313" key="2">
    <source>
        <dbReference type="Proteomes" id="UP000070371"/>
    </source>
</evidence>
<reference evidence="1 2" key="1">
    <citation type="submission" date="2016-02" db="EMBL/GenBank/DDBJ databases">
        <title>Complete genome sequence of Halocynthiibacter arcticus PAMC 20958t from arctic marine sediment.</title>
        <authorList>
            <person name="Lee Y.M."/>
            <person name="Baek K."/>
            <person name="Lee H.K."/>
            <person name="Shin S.C."/>
        </authorList>
    </citation>
    <scope>NUCLEOTIDE SEQUENCE [LARGE SCALE GENOMIC DNA]</scope>
    <source>
        <strain evidence="1">PAMC 20958</strain>
    </source>
</reference>
<keyword evidence="2" id="KW-1185">Reference proteome</keyword>
<accession>A0A126V1H6</accession>
<sequence length="64" mass="7289">MCVRLFGGWDFEDDDALRRDFVVVCCSKGGPMGSDLVAATEEGRSPEFWLCIMRPKQDQFNWLG</sequence>